<dbReference type="Proteomes" id="UP001152888">
    <property type="component" value="Unassembled WGS sequence"/>
</dbReference>
<evidence type="ECO:0000256" key="1">
    <source>
        <dbReference type="SAM" id="SignalP"/>
    </source>
</evidence>
<feature type="signal peptide" evidence="1">
    <location>
        <begin position="1"/>
        <end position="19"/>
    </location>
</feature>
<sequence length="71" mass="8323">MIFKITVPLLLIATTEVRCGVLTAQHHHEVHQPIDHIQHQLVDHIAHSSKEVDYYSAKVRIQIRRARSSYW</sequence>
<gene>
    <name evidence="2" type="ORF">ACAOBT_LOCUS23242</name>
</gene>
<feature type="chain" id="PRO_5040168176" description="Secreted protein" evidence="1">
    <location>
        <begin position="20"/>
        <end position="71"/>
    </location>
</feature>
<reference evidence="2" key="1">
    <citation type="submission" date="2022-03" db="EMBL/GenBank/DDBJ databases">
        <authorList>
            <person name="Sayadi A."/>
        </authorList>
    </citation>
    <scope>NUCLEOTIDE SEQUENCE</scope>
</reference>
<dbReference type="EMBL" id="CAKOFQ010007260">
    <property type="protein sequence ID" value="CAH1996493.1"/>
    <property type="molecule type" value="Genomic_DNA"/>
</dbReference>
<keyword evidence="3" id="KW-1185">Reference proteome</keyword>
<organism evidence="2 3">
    <name type="scientific">Acanthoscelides obtectus</name>
    <name type="common">Bean weevil</name>
    <name type="synonym">Bruchus obtectus</name>
    <dbReference type="NCBI Taxonomy" id="200917"/>
    <lineage>
        <taxon>Eukaryota</taxon>
        <taxon>Metazoa</taxon>
        <taxon>Ecdysozoa</taxon>
        <taxon>Arthropoda</taxon>
        <taxon>Hexapoda</taxon>
        <taxon>Insecta</taxon>
        <taxon>Pterygota</taxon>
        <taxon>Neoptera</taxon>
        <taxon>Endopterygota</taxon>
        <taxon>Coleoptera</taxon>
        <taxon>Polyphaga</taxon>
        <taxon>Cucujiformia</taxon>
        <taxon>Chrysomeloidea</taxon>
        <taxon>Chrysomelidae</taxon>
        <taxon>Bruchinae</taxon>
        <taxon>Bruchini</taxon>
        <taxon>Acanthoscelides</taxon>
    </lineage>
</organism>
<evidence type="ECO:0000313" key="2">
    <source>
        <dbReference type="EMBL" id="CAH1996493.1"/>
    </source>
</evidence>
<protein>
    <recommendedName>
        <fullName evidence="4">Secreted protein</fullName>
    </recommendedName>
</protein>
<proteinExistence type="predicted"/>
<evidence type="ECO:0000313" key="3">
    <source>
        <dbReference type="Proteomes" id="UP001152888"/>
    </source>
</evidence>
<name>A0A9P0PWG5_ACAOB</name>
<dbReference type="AlphaFoldDB" id="A0A9P0PWG5"/>
<keyword evidence="1" id="KW-0732">Signal</keyword>
<comment type="caution">
    <text evidence="2">The sequence shown here is derived from an EMBL/GenBank/DDBJ whole genome shotgun (WGS) entry which is preliminary data.</text>
</comment>
<evidence type="ECO:0008006" key="4">
    <source>
        <dbReference type="Google" id="ProtNLM"/>
    </source>
</evidence>
<accession>A0A9P0PWG5</accession>